<evidence type="ECO:0000313" key="1">
    <source>
        <dbReference type="EMBL" id="RGU58929.1"/>
    </source>
</evidence>
<accession>A0A1Y3YNY0</accession>
<sequence>MTVVIGKGTSLGGYWSLSLLFSSKEPIRNRSLLPASIPESRLNLLQIIPCMGRTTKIVSVHPVRATGKIYYTLLLKNIIFQLAFLLREKGK</sequence>
<reference evidence="1 2" key="1">
    <citation type="submission" date="2018-08" db="EMBL/GenBank/DDBJ databases">
        <title>A genome reference for cultivated species of the human gut microbiota.</title>
        <authorList>
            <person name="Zou Y."/>
            <person name="Xue W."/>
            <person name="Luo G."/>
        </authorList>
    </citation>
    <scope>NUCLEOTIDE SEQUENCE [LARGE SCALE GENOMIC DNA]</scope>
    <source>
        <strain evidence="1 2">AF16-14</strain>
    </source>
</reference>
<proteinExistence type="predicted"/>
<protein>
    <submittedName>
        <fullName evidence="1">Uncharacterized protein</fullName>
    </submittedName>
</protein>
<organism evidence="1 2">
    <name type="scientific">Odoribacter splanchnicus</name>
    <dbReference type="NCBI Taxonomy" id="28118"/>
    <lineage>
        <taxon>Bacteria</taxon>
        <taxon>Pseudomonadati</taxon>
        <taxon>Bacteroidota</taxon>
        <taxon>Bacteroidia</taxon>
        <taxon>Bacteroidales</taxon>
        <taxon>Odoribacteraceae</taxon>
        <taxon>Odoribacter</taxon>
    </lineage>
</organism>
<evidence type="ECO:0000313" key="2">
    <source>
        <dbReference type="Proteomes" id="UP000284243"/>
    </source>
</evidence>
<dbReference type="AlphaFoldDB" id="A0A1Y3YNY0"/>
<dbReference type="Proteomes" id="UP000284243">
    <property type="component" value="Unassembled WGS sequence"/>
</dbReference>
<comment type="caution">
    <text evidence="1">The sequence shown here is derived from an EMBL/GenBank/DDBJ whole genome shotgun (WGS) entry which is preliminary data.</text>
</comment>
<gene>
    <name evidence="1" type="ORF">DWW57_00590</name>
</gene>
<dbReference type="EMBL" id="QRYC01000001">
    <property type="protein sequence ID" value="RGU58929.1"/>
    <property type="molecule type" value="Genomic_DNA"/>
</dbReference>
<name>A0A1Y3YNY0_9BACT</name>